<evidence type="ECO:0000256" key="1">
    <source>
        <dbReference type="ARBA" id="ARBA00022786"/>
    </source>
</evidence>
<dbReference type="InterPro" id="IPR001870">
    <property type="entry name" value="B30.2/SPRY"/>
</dbReference>
<dbReference type="InterPro" id="IPR003877">
    <property type="entry name" value="SPRY_dom"/>
</dbReference>
<evidence type="ECO:0000313" key="3">
    <source>
        <dbReference type="EMBL" id="CAH2048880.1"/>
    </source>
</evidence>
<keyword evidence="1" id="KW-0833">Ubl conjugation pathway</keyword>
<dbReference type="EMBL" id="OW152830">
    <property type="protein sequence ID" value="CAH2048880.1"/>
    <property type="molecule type" value="Genomic_DNA"/>
</dbReference>
<evidence type="ECO:0000313" key="4">
    <source>
        <dbReference type="Proteomes" id="UP000837857"/>
    </source>
</evidence>
<dbReference type="Proteomes" id="UP000837857">
    <property type="component" value="Chromosome 18"/>
</dbReference>
<organism evidence="3 4">
    <name type="scientific">Iphiclides podalirius</name>
    <name type="common">scarce swallowtail</name>
    <dbReference type="NCBI Taxonomy" id="110791"/>
    <lineage>
        <taxon>Eukaryota</taxon>
        <taxon>Metazoa</taxon>
        <taxon>Ecdysozoa</taxon>
        <taxon>Arthropoda</taxon>
        <taxon>Hexapoda</taxon>
        <taxon>Insecta</taxon>
        <taxon>Pterygota</taxon>
        <taxon>Neoptera</taxon>
        <taxon>Endopterygota</taxon>
        <taxon>Lepidoptera</taxon>
        <taxon>Glossata</taxon>
        <taxon>Ditrysia</taxon>
        <taxon>Papilionoidea</taxon>
        <taxon>Papilionidae</taxon>
        <taxon>Papilioninae</taxon>
        <taxon>Iphiclides</taxon>
    </lineage>
</organism>
<evidence type="ECO:0000259" key="2">
    <source>
        <dbReference type="PROSITE" id="PS50188"/>
    </source>
</evidence>
<dbReference type="PANTHER" id="PTHR12245:SF5">
    <property type="entry name" value="SPRY DOMAIN-CONTAINING SOCS BOX PROTEIN 3"/>
    <property type="match status" value="1"/>
</dbReference>
<dbReference type="SUPFAM" id="SSF49899">
    <property type="entry name" value="Concanavalin A-like lectins/glucanases"/>
    <property type="match status" value="1"/>
</dbReference>
<feature type="domain" description="B30.2/SPRY" evidence="2">
    <location>
        <begin position="29"/>
        <end position="220"/>
    </location>
</feature>
<proteinExistence type="predicted"/>
<name>A0ABN8I862_9NEOP</name>
<protein>
    <recommendedName>
        <fullName evidence="2">B30.2/SPRY domain-containing protein</fullName>
    </recommendedName>
</protein>
<dbReference type="InterPro" id="IPR043136">
    <property type="entry name" value="B30.2/SPRY_sf"/>
</dbReference>
<dbReference type="CDD" id="cd12876">
    <property type="entry name" value="SPRY_SOCS3"/>
    <property type="match status" value="1"/>
</dbReference>
<accession>A0ABN8I862</accession>
<dbReference type="Gene3D" id="2.60.120.920">
    <property type="match status" value="1"/>
</dbReference>
<dbReference type="InterPro" id="IPR050672">
    <property type="entry name" value="FBXO45-Fsn/SPSB_families"/>
</dbReference>
<feature type="non-terminal residue" evidence="3">
    <location>
        <position position="313"/>
    </location>
</feature>
<dbReference type="InterPro" id="IPR013320">
    <property type="entry name" value="ConA-like_dom_sf"/>
</dbReference>
<sequence>MGDTVRIKTAPDCGPRPYCLCWYKRGPIEWDELSYCFCGEEVDLTEWKWERPETNSTTQVLMTDDRKQVTFHPYYSSGTAAVRGDAPMEHNYQYYWEVKMLSETYGTDIMVGMGTDRMNVPDSEYKFTSLLGQDEESYGLSYQGPVRHNAMELRDSPGFCRGTIVGVRVDMWLGTLEFYLNRQRQGICIYNLRRHDSLFPMISSTAAQSSMRLIYAASWRASLLVDAAKVLASSVRKESKVRLPPGLWHTLKTQFWLTLPTISCVSEEKDNMPIIKSRMKQVPTTLGEVFNSQYMNGFYVDNVEADYRIVVWQ</sequence>
<dbReference type="Pfam" id="PF00622">
    <property type="entry name" value="SPRY"/>
    <property type="match status" value="1"/>
</dbReference>
<gene>
    <name evidence="3" type="ORF">IPOD504_LOCUS6443</name>
</gene>
<dbReference type="PROSITE" id="PS50188">
    <property type="entry name" value="B302_SPRY"/>
    <property type="match status" value="1"/>
</dbReference>
<dbReference type="InterPro" id="IPR035754">
    <property type="entry name" value="SPRY_SPSB3"/>
</dbReference>
<keyword evidence="4" id="KW-1185">Reference proteome</keyword>
<dbReference type="PANTHER" id="PTHR12245">
    <property type="entry name" value="SPRY DOMAIN CONTAINING SOCS BOX PROTEIN"/>
    <property type="match status" value="1"/>
</dbReference>
<reference evidence="3" key="1">
    <citation type="submission" date="2022-03" db="EMBL/GenBank/DDBJ databases">
        <authorList>
            <person name="Martin H S."/>
        </authorList>
    </citation>
    <scope>NUCLEOTIDE SEQUENCE</scope>
</reference>